<reference evidence="12 13" key="1">
    <citation type="submission" date="2014-11" db="EMBL/GenBank/DDBJ databases">
        <authorList>
            <person name="Zhu J."/>
            <person name="Qi W."/>
            <person name="Song R."/>
        </authorList>
    </citation>
    <scope>NUCLEOTIDE SEQUENCE [LARGE SCALE GENOMIC DNA]</scope>
</reference>
<dbReference type="OrthoDB" id="4243at2759"/>
<keyword evidence="3 10" id="KW-0349">Heme</keyword>
<sequence>MSCPVQGKEAQAPPSGCPVQHSTTTKTSGCPVQHDAANKPSGCPVQHDAPSAKGDVPADNKERFADHPLATSTPPSSPTTKGPQSEDQLSNDRQKATIPSVSGDWYYPSERQFFKATLAKGHDDVMPSDMPMVVAIHNAVNEQCWQRIMEYEKMHEDECSTPKLLRFIGRPDQMSVKAKLMTALMGYHKPFDRHDWFVDRCGKQVRYVVDFYEGAPSKYSPVSIYVDARPEVGLEGCMDRTKMFLKRTNLIS</sequence>
<comment type="similarity">
    <text evidence="2 10">Belongs to the cytochrome c-type heme lyase family.</text>
</comment>
<evidence type="ECO:0000256" key="3">
    <source>
        <dbReference type="ARBA" id="ARBA00022617"/>
    </source>
</evidence>
<accession>A0A0G4EBX9</accession>
<dbReference type="FunCoup" id="A0A0G4EBX9">
    <property type="interactions" value="11"/>
</dbReference>
<gene>
    <name evidence="12" type="ORF">Vbra_20122</name>
</gene>
<comment type="catalytic activity">
    <reaction evidence="10">
        <text>holo-[cytochrome c] = apo-[cytochrome c] + heme b</text>
        <dbReference type="Rhea" id="RHEA:22648"/>
        <dbReference type="Rhea" id="RHEA-COMP:10725"/>
        <dbReference type="Rhea" id="RHEA-COMP:10726"/>
        <dbReference type="ChEBI" id="CHEBI:29950"/>
        <dbReference type="ChEBI" id="CHEBI:60344"/>
        <dbReference type="ChEBI" id="CHEBI:83739"/>
        <dbReference type="EC" id="4.4.1.17"/>
    </reaction>
</comment>
<evidence type="ECO:0000256" key="4">
    <source>
        <dbReference type="ARBA" id="ARBA00022723"/>
    </source>
</evidence>
<dbReference type="EMBL" id="CDMY01000113">
    <property type="protein sequence ID" value="CEL92815.1"/>
    <property type="molecule type" value="Genomic_DNA"/>
</dbReference>
<evidence type="ECO:0000256" key="11">
    <source>
        <dbReference type="SAM" id="MobiDB-lite"/>
    </source>
</evidence>
<dbReference type="Pfam" id="PF01265">
    <property type="entry name" value="Cyto_heme_lyase"/>
    <property type="match status" value="1"/>
</dbReference>
<keyword evidence="7 10" id="KW-0496">Mitochondrion</keyword>
<dbReference type="STRING" id="1169540.A0A0G4EBX9"/>
<keyword evidence="13" id="KW-1185">Reference proteome</keyword>
<evidence type="ECO:0000313" key="12">
    <source>
        <dbReference type="EMBL" id="CEL92815.1"/>
    </source>
</evidence>
<feature type="compositionally biased region" description="Basic and acidic residues" evidence="11">
    <location>
        <begin position="56"/>
        <end position="66"/>
    </location>
</feature>
<evidence type="ECO:0000256" key="6">
    <source>
        <dbReference type="ARBA" id="ARBA00023004"/>
    </source>
</evidence>
<dbReference type="VEuPathDB" id="CryptoDB:Vbra_20122"/>
<evidence type="ECO:0000256" key="10">
    <source>
        <dbReference type="RuleBase" id="RU363130"/>
    </source>
</evidence>
<proteinExistence type="inferred from homology"/>
<dbReference type="EC" id="4.4.1.17" evidence="10"/>
<feature type="compositionally biased region" description="Low complexity" evidence="11">
    <location>
        <begin position="71"/>
        <end position="80"/>
    </location>
</feature>
<evidence type="ECO:0000256" key="5">
    <source>
        <dbReference type="ARBA" id="ARBA00022792"/>
    </source>
</evidence>
<evidence type="ECO:0000256" key="7">
    <source>
        <dbReference type="ARBA" id="ARBA00023128"/>
    </source>
</evidence>
<dbReference type="OMA" id="HEKIAPF"/>
<dbReference type="AlphaFoldDB" id="A0A0G4EBX9"/>
<keyword evidence="6 10" id="KW-0408">Iron</keyword>
<evidence type="ECO:0000313" key="13">
    <source>
        <dbReference type="Proteomes" id="UP000041254"/>
    </source>
</evidence>
<dbReference type="InterPro" id="IPR000511">
    <property type="entry name" value="Holocyt_c/c1_synthase"/>
</dbReference>
<dbReference type="PROSITE" id="PS00822">
    <property type="entry name" value="CYTO_HEME_LYASE_2"/>
    <property type="match status" value="1"/>
</dbReference>
<comment type="subcellular location">
    <subcellularLocation>
        <location evidence="1 10">Mitochondrion inner membrane</location>
    </subcellularLocation>
</comment>
<dbReference type="GO" id="GO:0004408">
    <property type="term" value="F:holocytochrome-c synthase activity"/>
    <property type="evidence" value="ECO:0007669"/>
    <property type="project" value="UniProtKB-EC"/>
</dbReference>
<evidence type="ECO:0000256" key="8">
    <source>
        <dbReference type="ARBA" id="ARBA00023136"/>
    </source>
</evidence>
<feature type="region of interest" description="Disordered" evidence="11">
    <location>
        <begin position="1"/>
        <end position="103"/>
    </location>
</feature>
<dbReference type="PANTHER" id="PTHR12743:SF0">
    <property type="entry name" value="HOLOCYTOCHROME C-TYPE SYNTHASE"/>
    <property type="match status" value="1"/>
</dbReference>
<dbReference type="GO" id="GO:0005743">
    <property type="term" value="C:mitochondrial inner membrane"/>
    <property type="evidence" value="ECO:0007669"/>
    <property type="project" value="UniProtKB-SubCell"/>
</dbReference>
<dbReference type="GO" id="GO:0046872">
    <property type="term" value="F:metal ion binding"/>
    <property type="evidence" value="ECO:0007669"/>
    <property type="project" value="UniProtKB-KW"/>
</dbReference>
<comment type="function">
    <text evidence="10">Lyase that catalyzes the covalent linking of the heme group to the cytochrome C apoprotein to produce the mature functional cytochrome.</text>
</comment>
<feature type="compositionally biased region" description="Polar residues" evidence="11">
    <location>
        <begin position="20"/>
        <end position="30"/>
    </location>
</feature>
<evidence type="ECO:0000256" key="9">
    <source>
        <dbReference type="ARBA" id="ARBA00023239"/>
    </source>
</evidence>
<protein>
    <recommendedName>
        <fullName evidence="10">Holocytochrome c-type synthase</fullName>
        <ecNumber evidence="10">4.4.1.17</ecNumber>
    </recommendedName>
</protein>
<dbReference type="PANTHER" id="PTHR12743">
    <property type="entry name" value="CYTOCHROME C1 HEME LYASE"/>
    <property type="match status" value="1"/>
</dbReference>
<keyword evidence="9 10" id="KW-0456">Lyase</keyword>
<dbReference type="PhylomeDB" id="A0A0G4EBX9"/>
<organism evidence="12 13">
    <name type="scientific">Vitrella brassicaformis (strain CCMP3155)</name>
    <dbReference type="NCBI Taxonomy" id="1169540"/>
    <lineage>
        <taxon>Eukaryota</taxon>
        <taxon>Sar</taxon>
        <taxon>Alveolata</taxon>
        <taxon>Colpodellida</taxon>
        <taxon>Vitrellaceae</taxon>
        <taxon>Vitrella</taxon>
    </lineage>
</organism>
<dbReference type="InParanoid" id="A0A0G4EBX9"/>
<keyword evidence="5 10" id="KW-0999">Mitochondrion inner membrane</keyword>
<evidence type="ECO:0000256" key="1">
    <source>
        <dbReference type="ARBA" id="ARBA00004273"/>
    </source>
</evidence>
<evidence type="ECO:0000256" key="2">
    <source>
        <dbReference type="ARBA" id="ARBA00007255"/>
    </source>
</evidence>
<dbReference type="Proteomes" id="UP000041254">
    <property type="component" value="Unassembled WGS sequence"/>
</dbReference>
<keyword evidence="8 10" id="KW-0472">Membrane</keyword>
<name>A0A0G4EBX9_VITBC</name>
<keyword evidence="4 10" id="KW-0479">Metal-binding</keyword>